<reference evidence="13 14" key="1">
    <citation type="submission" date="2017-11" db="EMBL/GenBank/DDBJ databases">
        <title>Draft genome sequence of Rhizobiales bacterium SY3-13.</title>
        <authorList>
            <person name="Sun C."/>
        </authorList>
    </citation>
    <scope>NUCLEOTIDE SEQUENCE [LARGE SCALE GENOMIC DNA]</scope>
    <source>
        <strain evidence="13 14">SY3-13</strain>
    </source>
</reference>
<comment type="subunit">
    <text evidence="1">Monomer.</text>
</comment>
<evidence type="ECO:0000256" key="6">
    <source>
        <dbReference type="ARBA" id="ARBA00066629"/>
    </source>
</evidence>
<dbReference type="Gene3D" id="3.40.50.12780">
    <property type="entry name" value="N-terminal domain of ligase-like"/>
    <property type="match status" value="1"/>
</dbReference>
<feature type="domain" description="AMP-dependent ligase C-terminal" evidence="12">
    <location>
        <begin position="370"/>
        <end position="465"/>
    </location>
</feature>
<dbReference type="OrthoDB" id="580775at2"/>
<feature type="compositionally biased region" description="Basic and acidic residues" evidence="10">
    <location>
        <begin position="27"/>
        <end position="46"/>
    </location>
</feature>
<dbReference type="Pfam" id="PF00501">
    <property type="entry name" value="AMP-binding"/>
    <property type="match status" value="1"/>
</dbReference>
<dbReference type="FunFam" id="3.40.50.12780:FF:000016">
    <property type="entry name" value="Phenylacetate-coenzyme A ligase"/>
    <property type="match status" value="1"/>
</dbReference>
<comment type="catalytic activity">
    <reaction evidence="9">
        <text>2-phenylacetate + ATP + CoA = phenylacetyl-CoA + AMP + diphosphate</text>
        <dbReference type="Rhea" id="RHEA:20956"/>
        <dbReference type="ChEBI" id="CHEBI:18401"/>
        <dbReference type="ChEBI" id="CHEBI:30616"/>
        <dbReference type="ChEBI" id="CHEBI:33019"/>
        <dbReference type="ChEBI" id="CHEBI:57287"/>
        <dbReference type="ChEBI" id="CHEBI:57390"/>
        <dbReference type="ChEBI" id="CHEBI:456215"/>
        <dbReference type="EC" id="6.2.1.30"/>
    </reaction>
</comment>
<dbReference type="InterPro" id="IPR000873">
    <property type="entry name" value="AMP-dep_synth/lig_dom"/>
</dbReference>
<dbReference type="NCBIfam" id="TIGR02155">
    <property type="entry name" value="PA_CoA_ligase"/>
    <property type="match status" value="1"/>
</dbReference>
<dbReference type="UniPathway" id="UPA00930"/>
<dbReference type="Gene3D" id="3.30.300.30">
    <property type="match status" value="1"/>
</dbReference>
<sequence>MRRWPSSAARPRTSRASWSRTCPSPARSERRPILSSDPRAELEPIETASRDELQALQLERMRWSLARAYGNVAHYRRAFDAAGVHPDDLKDVADLARFPFTTKADLRDNYPFGMFAVPREQVVRIHASSGTTGKPTVVGYTDKDIDTWSNVMARSIRAAGGRPGDIVHVAYGYGLFTGGLGAHYGAERLGCTVVPMSGGQTEKQVQLIHDFGARIIMVTPSYMLAIADEMKRQGLDPAKSPLEIGIFGAEPWTDEMRRAVEGTLDMQAIDIFGISEIIGPGVAQECIETKDGLHIWEDHFYPEVIDPQTGEVLPEGELGELVITTLTKEALPMVRYRTRDLTRLKPGTARTHRRIEKITGRSDDMLIIRGVNLFPTQIEELLLQDRRLSPHYQLVIARPGHMDELTVRVEPAVETAGDADAVQAAAKDLQHRIKTMCGVSAKIDMRDVGGVDRSMGKAQRIVDNRPK</sequence>
<keyword evidence="3 9" id="KW-0547">Nucleotide-binding</keyword>
<evidence type="ECO:0000256" key="9">
    <source>
        <dbReference type="PIRNR" id="PIRNR006444"/>
    </source>
</evidence>
<dbReference type="InterPro" id="IPR011880">
    <property type="entry name" value="PA_CoA_ligase"/>
</dbReference>
<dbReference type="InterPro" id="IPR028154">
    <property type="entry name" value="AMP-dep_Lig_C"/>
</dbReference>
<evidence type="ECO:0000256" key="1">
    <source>
        <dbReference type="ARBA" id="ARBA00011245"/>
    </source>
</evidence>
<comment type="pathway">
    <text evidence="4 9">Aromatic compound metabolism; phenylacetate degradation.</text>
</comment>
<proteinExistence type="inferred from homology"/>
<dbReference type="GO" id="GO:0000166">
    <property type="term" value="F:nucleotide binding"/>
    <property type="evidence" value="ECO:0007669"/>
    <property type="project" value="UniProtKB-KW"/>
</dbReference>
<dbReference type="SUPFAM" id="SSF56801">
    <property type="entry name" value="Acetyl-CoA synthetase-like"/>
    <property type="match status" value="1"/>
</dbReference>
<keyword evidence="14" id="KW-1185">Reference proteome</keyword>
<organism evidence="13 14">
    <name type="scientific">Minwuia thermotolerans</name>
    <dbReference type="NCBI Taxonomy" id="2056226"/>
    <lineage>
        <taxon>Bacteria</taxon>
        <taxon>Pseudomonadati</taxon>
        <taxon>Pseudomonadota</taxon>
        <taxon>Alphaproteobacteria</taxon>
        <taxon>Minwuiales</taxon>
        <taxon>Minwuiaceae</taxon>
        <taxon>Minwuia</taxon>
    </lineage>
</organism>
<evidence type="ECO:0000256" key="10">
    <source>
        <dbReference type="SAM" id="MobiDB-lite"/>
    </source>
</evidence>
<dbReference type="EMBL" id="PHIG01000028">
    <property type="protein sequence ID" value="PJK30373.1"/>
    <property type="molecule type" value="Genomic_DNA"/>
</dbReference>
<dbReference type="AlphaFoldDB" id="A0A2M9G3T7"/>
<evidence type="ECO:0000259" key="11">
    <source>
        <dbReference type="Pfam" id="PF00501"/>
    </source>
</evidence>
<evidence type="ECO:0000313" key="13">
    <source>
        <dbReference type="EMBL" id="PJK30373.1"/>
    </source>
</evidence>
<dbReference type="CDD" id="cd05913">
    <property type="entry name" value="PaaK"/>
    <property type="match status" value="1"/>
</dbReference>
<dbReference type="InterPro" id="IPR049623">
    <property type="entry name" value="PA_CoA_lig_proteobact_actino"/>
</dbReference>
<evidence type="ECO:0000256" key="5">
    <source>
        <dbReference type="ARBA" id="ARBA00061566"/>
    </source>
</evidence>
<dbReference type="Pfam" id="PF14535">
    <property type="entry name" value="AMP-binding_C_2"/>
    <property type="match status" value="1"/>
</dbReference>
<dbReference type="GO" id="GO:0010124">
    <property type="term" value="P:phenylacetate catabolic process"/>
    <property type="evidence" value="ECO:0007669"/>
    <property type="project" value="UniProtKB-UniRule"/>
</dbReference>
<evidence type="ECO:0000256" key="2">
    <source>
        <dbReference type="ARBA" id="ARBA00022598"/>
    </source>
</evidence>
<comment type="similarity">
    <text evidence="5 9">Belongs to the phenylacetyl-CoA ligase family.</text>
</comment>
<evidence type="ECO:0000256" key="4">
    <source>
        <dbReference type="ARBA" id="ARBA00060591"/>
    </source>
</evidence>
<dbReference type="PIRSF" id="PIRSF006444">
    <property type="entry name" value="PaaK"/>
    <property type="match status" value="1"/>
</dbReference>
<dbReference type="InterPro" id="IPR042099">
    <property type="entry name" value="ANL_N_sf"/>
</dbReference>
<dbReference type="InterPro" id="IPR051414">
    <property type="entry name" value="Adenylate-forming_Reductase"/>
</dbReference>
<feature type="compositionally biased region" description="Low complexity" evidence="10">
    <location>
        <begin position="1"/>
        <end position="21"/>
    </location>
</feature>
<protein>
    <recommendedName>
        <fullName evidence="7 9">Phenylacetate-coenzyme A ligase</fullName>
        <ecNumber evidence="6 9">6.2.1.30</ecNumber>
    </recommendedName>
    <alternativeName>
        <fullName evidence="8 9">Phenylacetyl-CoA ligase</fullName>
    </alternativeName>
</protein>
<comment type="function">
    <text evidence="9">Catalyzes the activation of phenylacetic acid (PA) to phenylacetyl-CoA (PA-CoA).</text>
</comment>
<evidence type="ECO:0000256" key="7">
    <source>
        <dbReference type="ARBA" id="ARBA00068695"/>
    </source>
</evidence>
<gene>
    <name evidence="13" type="primary">paaF</name>
    <name evidence="13" type="ORF">CVT23_06870</name>
</gene>
<accession>A0A2M9G3T7</accession>
<dbReference type="Proteomes" id="UP000229498">
    <property type="component" value="Unassembled WGS sequence"/>
</dbReference>
<comment type="caution">
    <text evidence="13">The sequence shown here is derived from an EMBL/GenBank/DDBJ whole genome shotgun (WGS) entry which is preliminary data.</text>
</comment>
<evidence type="ECO:0000256" key="8">
    <source>
        <dbReference type="ARBA" id="ARBA00075111"/>
    </source>
</evidence>
<evidence type="ECO:0000256" key="3">
    <source>
        <dbReference type="ARBA" id="ARBA00022741"/>
    </source>
</evidence>
<dbReference type="PANTHER" id="PTHR43439">
    <property type="entry name" value="PHENYLACETATE-COENZYME A LIGASE"/>
    <property type="match status" value="1"/>
</dbReference>
<keyword evidence="2 9" id="KW-0436">Ligase</keyword>
<evidence type="ECO:0000259" key="12">
    <source>
        <dbReference type="Pfam" id="PF14535"/>
    </source>
</evidence>
<dbReference type="EC" id="6.2.1.30" evidence="6 9"/>
<feature type="domain" description="AMP-dependent synthetase/ligase" evidence="11">
    <location>
        <begin position="118"/>
        <end position="324"/>
    </location>
</feature>
<dbReference type="InterPro" id="IPR045851">
    <property type="entry name" value="AMP-bd_C_sf"/>
</dbReference>
<feature type="region of interest" description="Disordered" evidence="10">
    <location>
        <begin position="1"/>
        <end position="46"/>
    </location>
</feature>
<name>A0A2M9G3T7_9PROT</name>
<dbReference type="GO" id="GO:0047475">
    <property type="term" value="F:phenylacetate-CoA ligase activity"/>
    <property type="evidence" value="ECO:0007669"/>
    <property type="project" value="UniProtKB-EC"/>
</dbReference>
<dbReference type="PANTHER" id="PTHR43439:SF1">
    <property type="entry name" value="PHENYLACETATE-COENZYME A LIGASE"/>
    <property type="match status" value="1"/>
</dbReference>
<evidence type="ECO:0000313" key="14">
    <source>
        <dbReference type="Proteomes" id="UP000229498"/>
    </source>
</evidence>